<protein>
    <submittedName>
        <fullName evidence="2">Uncharacterized protein</fullName>
    </submittedName>
</protein>
<accession>A0A7T8K9X9</accession>
<organism evidence="2 3">
    <name type="scientific">Caligus rogercresseyi</name>
    <name type="common">Sea louse</name>
    <dbReference type="NCBI Taxonomy" id="217165"/>
    <lineage>
        <taxon>Eukaryota</taxon>
        <taxon>Metazoa</taxon>
        <taxon>Ecdysozoa</taxon>
        <taxon>Arthropoda</taxon>
        <taxon>Crustacea</taxon>
        <taxon>Multicrustacea</taxon>
        <taxon>Hexanauplia</taxon>
        <taxon>Copepoda</taxon>
        <taxon>Siphonostomatoida</taxon>
        <taxon>Caligidae</taxon>
        <taxon>Caligus</taxon>
    </lineage>
</organism>
<gene>
    <name evidence="2" type="ORF">FKW44_012972</name>
</gene>
<sequence>MAGCRGGDCGGAHHTRDTADEDDDDEAEAAAPGPSISAQIEATDTLLAQEDHGVLCMVKNYELLQIIRFELMREVQQRKTQTKISRLAPPQPRRGLGQSLRPAVFL</sequence>
<keyword evidence="3" id="KW-1185">Reference proteome</keyword>
<evidence type="ECO:0000256" key="1">
    <source>
        <dbReference type="SAM" id="MobiDB-lite"/>
    </source>
</evidence>
<dbReference type="AlphaFoldDB" id="A0A7T8K9X9"/>
<evidence type="ECO:0000313" key="3">
    <source>
        <dbReference type="Proteomes" id="UP000595437"/>
    </source>
</evidence>
<proteinExistence type="predicted"/>
<feature type="compositionally biased region" description="Acidic residues" evidence="1">
    <location>
        <begin position="19"/>
        <end position="28"/>
    </location>
</feature>
<feature type="compositionally biased region" description="Gly residues" evidence="1">
    <location>
        <begin position="1"/>
        <end position="10"/>
    </location>
</feature>
<dbReference type="EMBL" id="CP045897">
    <property type="protein sequence ID" value="QQP51564.1"/>
    <property type="molecule type" value="Genomic_DNA"/>
</dbReference>
<reference evidence="3" key="1">
    <citation type="submission" date="2021-01" db="EMBL/GenBank/DDBJ databases">
        <title>Caligus Genome Assembly.</title>
        <authorList>
            <person name="Gallardo-Escarate C."/>
        </authorList>
    </citation>
    <scope>NUCLEOTIDE SEQUENCE [LARGE SCALE GENOMIC DNA]</scope>
</reference>
<feature type="region of interest" description="Disordered" evidence="1">
    <location>
        <begin position="80"/>
        <end position="106"/>
    </location>
</feature>
<name>A0A7T8K9X9_CALRO</name>
<feature type="region of interest" description="Disordered" evidence="1">
    <location>
        <begin position="1"/>
        <end position="37"/>
    </location>
</feature>
<dbReference type="Proteomes" id="UP000595437">
    <property type="component" value="Chromosome 8"/>
</dbReference>
<evidence type="ECO:0000313" key="2">
    <source>
        <dbReference type="EMBL" id="QQP51564.1"/>
    </source>
</evidence>